<evidence type="ECO:0000313" key="1">
    <source>
        <dbReference type="EMBL" id="PRW56713.1"/>
    </source>
</evidence>
<proteinExistence type="predicted"/>
<protein>
    <submittedName>
        <fullName evidence="1">SH3 domain-containing 19 isoform X2</fullName>
    </submittedName>
</protein>
<reference evidence="1 2" key="1">
    <citation type="journal article" date="2018" name="Plant J.">
        <title>Genome sequences of Chlorella sorokiniana UTEX 1602 and Micractinium conductrix SAG 241.80: implications to maltose excretion by a green alga.</title>
        <authorList>
            <person name="Arriola M.B."/>
            <person name="Velmurugan N."/>
            <person name="Zhang Y."/>
            <person name="Plunkett M.H."/>
            <person name="Hondzo H."/>
            <person name="Barney B.M."/>
        </authorList>
    </citation>
    <scope>NUCLEOTIDE SEQUENCE [LARGE SCALE GENOMIC DNA]</scope>
    <source>
        <strain evidence="2">UTEX 1602</strain>
    </source>
</reference>
<dbReference type="OrthoDB" id="10628464at2759"/>
<gene>
    <name evidence="1" type="ORF">C2E21_4524</name>
</gene>
<dbReference type="AlphaFoldDB" id="A0A2P6TRM0"/>
<evidence type="ECO:0000313" key="2">
    <source>
        <dbReference type="Proteomes" id="UP000239899"/>
    </source>
</evidence>
<keyword evidence="2" id="KW-1185">Reference proteome</keyword>
<organism evidence="1 2">
    <name type="scientific">Chlorella sorokiniana</name>
    <name type="common">Freshwater green alga</name>
    <dbReference type="NCBI Taxonomy" id="3076"/>
    <lineage>
        <taxon>Eukaryota</taxon>
        <taxon>Viridiplantae</taxon>
        <taxon>Chlorophyta</taxon>
        <taxon>core chlorophytes</taxon>
        <taxon>Trebouxiophyceae</taxon>
        <taxon>Chlorellales</taxon>
        <taxon>Chlorellaceae</taxon>
        <taxon>Chlorella clade</taxon>
        <taxon>Chlorella</taxon>
    </lineage>
</organism>
<comment type="caution">
    <text evidence="1">The sequence shown here is derived from an EMBL/GenBank/DDBJ whole genome shotgun (WGS) entry which is preliminary data.</text>
</comment>
<accession>A0A2P6TRM0</accession>
<name>A0A2P6TRM0_CHLSO</name>
<dbReference type="Proteomes" id="UP000239899">
    <property type="component" value="Unassembled WGS sequence"/>
</dbReference>
<sequence>MHVPWLARLRAAALSLWAAYADDPQRRAWNARSSREDALAGSTMAIGWLAFVVKMWRLGEPGLALLPLSYVLHVSLQLVLLPHIRAKRGPWRELCYLTSCMHMVVTNLVLDLRSGVTILPLHGGSALRLAAVLAVANCSLIQAFLWPMSGFPLPFVALALPLVLPLPLASSRQICLRLLEDGAAAEPLATLHSAIGAAHSPFGGPYAWQLFDWTNASAGASHQLRQCLEVNVYLLLMWQAGRKNGDEGLALLPLSNTLLVLLQLALLPRVRKARAPWRELFYLIACLHMELTNIVLTLHSSISLLPLHGGSALRLAAVLSVANCSIIQPLLS</sequence>
<dbReference type="EMBL" id="LHPG02000008">
    <property type="protein sequence ID" value="PRW56713.1"/>
    <property type="molecule type" value="Genomic_DNA"/>
</dbReference>